<gene>
    <name evidence="2" type="ORF">ACO22_03702</name>
</gene>
<feature type="compositionally biased region" description="Basic and acidic residues" evidence="1">
    <location>
        <begin position="704"/>
        <end position="717"/>
    </location>
</feature>
<feature type="compositionally biased region" description="Polar residues" evidence="1">
    <location>
        <begin position="197"/>
        <end position="233"/>
    </location>
</feature>
<feature type="region of interest" description="Disordered" evidence="1">
    <location>
        <begin position="451"/>
        <end position="480"/>
    </location>
</feature>
<evidence type="ECO:0000313" key="3">
    <source>
        <dbReference type="Proteomes" id="UP000242814"/>
    </source>
</evidence>
<evidence type="ECO:0008006" key="4">
    <source>
        <dbReference type="Google" id="ProtNLM"/>
    </source>
</evidence>
<dbReference type="Proteomes" id="UP000242814">
    <property type="component" value="Unassembled WGS sequence"/>
</dbReference>
<feature type="compositionally biased region" description="Low complexity" evidence="1">
    <location>
        <begin position="734"/>
        <end position="755"/>
    </location>
</feature>
<feature type="region of interest" description="Disordered" evidence="1">
    <location>
        <begin position="1"/>
        <end position="68"/>
    </location>
</feature>
<feature type="compositionally biased region" description="Polar residues" evidence="1">
    <location>
        <begin position="681"/>
        <end position="701"/>
    </location>
</feature>
<feature type="compositionally biased region" description="Low complexity" evidence="1">
    <location>
        <begin position="22"/>
        <end position="36"/>
    </location>
</feature>
<feature type="compositionally biased region" description="Basic and acidic residues" evidence="1">
    <location>
        <begin position="350"/>
        <end position="359"/>
    </location>
</feature>
<feature type="region of interest" description="Disordered" evidence="1">
    <location>
        <begin position="126"/>
        <end position="237"/>
    </location>
</feature>
<organism evidence="2 3">
    <name type="scientific">Paracoccidioides brasiliensis</name>
    <dbReference type="NCBI Taxonomy" id="121759"/>
    <lineage>
        <taxon>Eukaryota</taxon>
        <taxon>Fungi</taxon>
        <taxon>Dikarya</taxon>
        <taxon>Ascomycota</taxon>
        <taxon>Pezizomycotina</taxon>
        <taxon>Eurotiomycetes</taxon>
        <taxon>Eurotiomycetidae</taxon>
        <taxon>Onygenales</taxon>
        <taxon>Ajellomycetaceae</taxon>
        <taxon>Paracoccidioides</taxon>
    </lineage>
</organism>
<dbReference type="PANTHER" id="PTHR12751:SF18">
    <property type="entry name" value="PHOSPHATASE AND ACTIN REGULATOR 1"/>
    <property type="match status" value="1"/>
</dbReference>
<dbReference type="AlphaFoldDB" id="A0A1D2JFG0"/>
<feature type="compositionally biased region" description="Polar residues" evidence="1">
    <location>
        <begin position="7"/>
        <end position="17"/>
    </location>
</feature>
<feature type="compositionally biased region" description="Low complexity" evidence="1">
    <location>
        <begin position="127"/>
        <end position="140"/>
    </location>
</feature>
<dbReference type="GO" id="GO:0003779">
    <property type="term" value="F:actin binding"/>
    <property type="evidence" value="ECO:0007669"/>
    <property type="project" value="TreeGrafter"/>
</dbReference>
<dbReference type="EMBL" id="LZYO01000131">
    <property type="protein sequence ID" value="ODH29732.1"/>
    <property type="molecule type" value="Genomic_DNA"/>
</dbReference>
<reference evidence="2 3" key="1">
    <citation type="submission" date="2016-06" db="EMBL/GenBank/DDBJ databases">
        <authorList>
            <person name="Kjaerup R.B."/>
            <person name="Dalgaard T.S."/>
            <person name="Juul-Madsen H.R."/>
        </authorList>
    </citation>
    <scope>NUCLEOTIDE SEQUENCE [LARGE SCALE GENOMIC DNA]</scope>
    <source>
        <strain evidence="2 3">Pb300</strain>
    </source>
</reference>
<proteinExistence type="predicted"/>
<feature type="region of interest" description="Disordered" evidence="1">
    <location>
        <begin position="607"/>
        <end position="755"/>
    </location>
</feature>
<accession>A0A1D2JFG0</accession>
<name>A0A1D2JFG0_PARBR</name>
<feature type="compositionally biased region" description="Low complexity" evidence="1">
    <location>
        <begin position="170"/>
        <end position="185"/>
    </location>
</feature>
<feature type="compositionally biased region" description="Polar residues" evidence="1">
    <location>
        <begin position="360"/>
        <end position="383"/>
    </location>
</feature>
<protein>
    <recommendedName>
        <fullName evidence="4">Protein BNI4</fullName>
    </recommendedName>
</protein>
<dbReference type="PANTHER" id="PTHR12751">
    <property type="entry name" value="PHOSPHATASE AND ACTIN REGULATOR PHACTR"/>
    <property type="match status" value="1"/>
</dbReference>
<feature type="compositionally biased region" description="Polar residues" evidence="1">
    <location>
        <begin position="151"/>
        <end position="163"/>
    </location>
</feature>
<dbReference type="GO" id="GO:0030036">
    <property type="term" value="P:actin cytoskeleton organization"/>
    <property type="evidence" value="ECO:0007669"/>
    <property type="project" value="TreeGrafter"/>
</dbReference>
<feature type="compositionally biased region" description="Polar residues" evidence="1">
    <location>
        <begin position="322"/>
        <end position="347"/>
    </location>
</feature>
<dbReference type="VEuPathDB" id="FungiDB:PADG_12154"/>
<feature type="compositionally biased region" description="Polar residues" evidence="1">
    <location>
        <begin position="37"/>
        <end position="60"/>
    </location>
</feature>
<feature type="compositionally biased region" description="Low complexity" evidence="1">
    <location>
        <begin position="451"/>
        <end position="462"/>
    </location>
</feature>
<sequence length="824" mass="87744">MAALVQTIPQQSSTITLLQPRPSSSTAAFPSSSHSSLQQLPQMARNQQGPTRASHNNTLGNGSGYRASQAVQPVAPYAFTSTPSLTNTGKNAPPLLKPEYRAASAPQTQANPTFPGVIPSRVHFPATSPVSSSSTISSVTLHGSKDDSAIPTRQRTGESTARPLSSLGFTLHSVSPSSTSTSAKPSPDRYRRGQRRVGQTNQVQNSPGNASPSVANGLSHPNLSPGTSQNTTGPHYFRGASVDDALLIEKPQSTELAKRYRRRSLGSLDTKGLTNFAPPKTSTEPTARLNPEDLSMPDNLRRPHSANAPSANVYSHAHKGSTESVASTRSSPPTGKRTSSAVSSPTTLKLDYKVIDNPKRLTNPSPLSQPLNMGSEASKTEPITNFPPKPSAPAEKQHSSPPQPNLQSPATKRLTELSKRGFRKSGKSGLRRVLSFGSAAELRAASAATLEGTTATTTTTATQQSARPGQEVSRKQQLDEELGAEQAAIAQKQEANGLGESIYSGQGHIFSESMDNLSISSTASSASIMLRKMGKGVKRSTRSLVGLFRPKSTLGDSRDQATVEAMTPQISIVNVEAERENTTSASNHIMSEQVNKEPTAAIIPAALAQERPSVDTGSTDTGGDQSSVDSLKTTRKSILGGERERAEVPAAVRKGILKRSGTGSNTSSPVVRPVEPRGSTDIPTSNIPHFNDSSPHSSAPSTPCEDRPPRSGHRRTDSITIDGEDYFLPAGRFSTTDASSAPTSPQPATASTESSATVLVRNISFSPRIQFHDTWPSGEYDRRGEIATCNRLTPLLAQQIKEELNTFKMEMEVHESSKVYTHFF</sequence>
<dbReference type="VEuPathDB" id="FungiDB:PABG_06080"/>
<comment type="caution">
    <text evidence="2">The sequence shown here is derived from an EMBL/GenBank/DDBJ whole genome shotgun (WGS) entry which is preliminary data.</text>
</comment>
<feature type="compositionally biased region" description="Polar residues" evidence="1">
    <location>
        <begin position="615"/>
        <end position="631"/>
    </location>
</feature>
<evidence type="ECO:0000313" key="2">
    <source>
        <dbReference type="EMBL" id="ODH29732.1"/>
    </source>
</evidence>
<evidence type="ECO:0000256" key="1">
    <source>
        <dbReference type="SAM" id="MobiDB-lite"/>
    </source>
</evidence>
<feature type="region of interest" description="Disordered" evidence="1">
    <location>
        <begin position="269"/>
        <end position="410"/>
    </location>
</feature>